<dbReference type="Pfam" id="PF00015">
    <property type="entry name" value="MCPsignal"/>
    <property type="match status" value="1"/>
</dbReference>
<evidence type="ECO:0000256" key="8">
    <source>
        <dbReference type="SAM" id="Phobius"/>
    </source>
</evidence>
<keyword evidence="4 6" id="KW-0807">Transducer</keyword>
<evidence type="ECO:0000256" key="4">
    <source>
        <dbReference type="ARBA" id="ARBA00023224"/>
    </source>
</evidence>
<dbReference type="RefSeq" id="WP_214473797.1">
    <property type="nucleotide sequence ID" value="NZ_CP071709.1"/>
</dbReference>
<sequence length="567" mass="61102">MKSIKIKLLGSFAVIVLLMTCIAVFSFLTINSISTSLKKITNNDMNMVEAVNEMSFSVAYRAKIARDYILFGDNQFKDKFLNESEKANELALELQAMLTNRESSEALAAAFTEAFEKTQKWQDLVTDEIIPLFDSGDLEGAISLMEELCLPYSEDAINSWVNVVDVQNAATQTETAQVNDLALRNSIMIIIISIIAIIGSAIIAITNSVKITRPIISVVHRLEEIADGDLSGRPLQTRSKDEIGRLFLAINKMSASLKRLLEKVSETTKQVAASSQKFNRSAEETVKSAEQAAVSLQNIAAGADSSAVSAEESVKAMTRLSAGVQLVAESSAAVSNESQKAAQHVQNGHTLVENAISQMNSIETAVASGTNQVELLGQRSSQIGHIINVMREISEQTNLLALNAAIEAARAGENGKGFAVVADEVRKLAEQSSKSAYQIAELITQIQDDTNEAVQSMSQGKLEVESGTKIINETGLSFAEILKSIGMVSDRMAEVTFSAEEMATSAEEVNETMESLASLANQTSNHTGHVAASSEQQLAVMQEISASAAALNKLAEELANELNHFKL</sequence>
<feature type="domain" description="Methyl-accepting transducer" evidence="9">
    <location>
        <begin position="281"/>
        <end position="517"/>
    </location>
</feature>
<evidence type="ECO:0000256" key="6">
    <source>
        <dbReference type="PROSITE-ProRule" id="PRU00284"/>
    </source>
</evidence>
<evidence type="ECO:0000256" key="7">
    <source>
        <dbReference type="SAM" id="Coils"/>
    </source>
</evidence>
<dbReference type="Pfam" id="PF00672">
    <property type="entry name" value="HAMP"/>
    <property type="match status" value="1"/>
</dbReference>
<dbReference type="EMBL" id="CP071709">
    <property type="protein sequence ID" value="QVY59693.1"/>
    <property type="molecule type" value="Genomic_DNA"/>
</dbReference>
<evidence type="ECO:0000256" key="1">
    <source>
        <dbReference type="ARBA" id="ARBA00004236"/>
    </source>
</evidence>
<dbReference type="PRINTS" id="PR00260">
    <property type="entry name" value="CHEMTRNSDUCR"/>
</dbReference>
<comment type="similarity">
    <text evidence="5">Belongs to the methyl-accepting chemotaxis (MCP) protein family.</text>
</comment>
<dbReference type="PROSITE" id="PS50111">
    <property type="entry name" value="CHEMOTAXIS_TRANSDUC_2"/>
    <property type="match status" value="1"/>
</dbReference>
<keyword evidence="8" id="KW-0812">Transmembrane</keyword>
<dbReference type="InterPro" id="IPR003660">
    <property type="entry name" value="HAMP_dom"/>
</dbReference>
<dbReference type="PROSITE" id="PS50885">
    <property type="entry name" value="HAMP"/>
    <property type="match status" value="1"/>
</dbReference>
<feature type="domain" description="HAMP" evidence="10">
    <location>
        <begin position="209"/>
        <end position="262"/>
    </location>
</feature>
<evidence type="ECO:0000313" key="11">
    <source>
        <dbReference type="EMBL" id="QVY59693.1"/>
    </source>
</evidence>
<dbReference type="InterPro" id="IPR004089">
    <property type="entry name" value="MCPsignal_dom"/>
</dbReference>
<dbReference type="Gene3D" id="1.10.287.950">
    <property type="entry name" value="Methyl-accepting chemotaxis protein"/>
    <property type="match status" value="1"/>
</dbReference>
<keyword evidence="2" id="KW-1003">Cell membrane</keyword>
<evidence type="ECO:0000256" key="5">
    <source>
        <dbReference type="ARBA" id="ARBA00029447"/>
    </source>
</evidence>
<gene>
    <name evidence="11" type="ORF">J1899_11480</name>
</gene>
<reference evidence="11 12" key="1">
    <citation type="submission" date="2021-03" db="EMBL/GenBank/DDBJ databases">
        <title>The first data on the complete genome of the tetrodotoxin-producing bacterium.</title>
        <authorList>
            <person name="Melnikova D.I."/>
            <person name="Nijland R."/>
            <person name="Magarlamov T.Y."/>
        </authorList>
    </citation>
    <scope>NUCLEOTIDE SEQUENCE [LARGE SCALE GENOMIC DNA]</scope>
    <source>
        <strain evidence="11 12">1839</strain>
    </source>
</reference>
<organism evidence="11 12">
    <name type="scientific">Cytobacillus gottheilii</name>
    <dbReference type="NCBI Taxonomy" id="859144"/>
    <lineage>
        <taxon>Bacteria</taxon>
        <taxon>Bacillati</taxon>
        <taxon>Bacillota</taxon>
        <taxon>Bacilli</taxon>
        <taxon>Bacillales</taxon>
        <taxon>Bacillaceae</taxon>
        <taxon>Cytobacillus</taxon>
    </lineage>
</organism>
<keyword evidence="3 8" id="KW-0472">Membrane</keyword>
<dbReference type="InterPro" id="IPR004090">
    <property type="entry name" value="Chemotax_Me-accpt_rcpt"/>
</dbReference>
<dbReference type="PANTHER" id="PTHR32089">
    <property type="entry name" value="METHYL-ACCEPTING CHEMOTAXIS PROTEIN MCPB"/>
    <property type="match status" value="1"/>
</dbReference>
<keyword evidence="12" id="KW-1185">Reference proteome</keyword>
<dbReference type="CDD" id="cd06225">
    <property type="entry name" value="HAMP"/>
    <property type="match status" value="1"/>
</dbReference>
<proteinExistence type="inferred from homology"/>
<evidence type="ECO:0000256" key="2">
    <source>
        <dbReference type="ARBA" id="ARBA00022475"/>
    </source>
</evidence>
<dbReference type="Pfam" id="PF12729">
    <property type="entry name" value="4HB_MCP_1"/>
    <property type="match status" value="1"/>
</dbReference>
<dbReference type="SUPFAM" id="SSF58104">
    <property type="entry name" value="Methyl-accepting chemotaxis protein (MCP) signaling domain"/>
    <property type="match status" value="1"/>
</dbReference>
<dbReference type="CDD" id="cd11386">
    <property type="entry name" value="MCP_signal"/>
    <property type="match status" value="1"/>
</dbReference>
<name>A0ABX8F7G7_9BACI</name>
<keyword evidence="7" id="KW-0175">Coiled coil</keyword>
<evidence type="ECO:0000259" key="9">
    <source>
        <dbReference type="PROSITE" id="PS50111"/>
    </source>
</evidence>
<protein>
    <submittedName>
        <fullName evidence="11">Methyl-accepting chemotaxis protein</fullName>
    </submittedName>
</protein>
<evidence type="ECO:0000256" key="3">
    <source>
        <dbReference type="ARBA" id="ARBA00023136"/>
    </source>
</evidence>
<keyword evidence="8" id="KW-1133">Transmembrane helix</keyword>
<feature type="transmembrane region" description="Helical" evidence="8">
    <location>
        <begin position="187"/>
        <end position="205"/>
    </location>
</feature>
<dbReference type="SMART" id="SM00283">
    <property type="entry name" value="MA"/>
    <property type="match status" value="1"/>
</dbReference>
<accession>A0ABX8F7G7</accession>
<dbReference type="PANTHER" id="PTHR32089:SF112">
    <property type="entry name" value="LYSOZYME-LIKE PROTEIN-RELATED"/>
    <property type="match status" value="1"/>
</dbReference>
<comment type="subcellular location">
    <subcellularLocation>
        <location evidence="1">Cell membrane</location>
    </subcellularLocation>
</comment>
<dbReference type="SMART" id="SM00304">
    <property type="entry name" value="HAMP"/>
    <property type="match status" value="1"/>
</dbReference>
<evidence type="ECO:0000259" key="10">
    <source>
        <dbReference type="PROSITE" id="PS50885"/>
    </source>
</evidence>
<feature type="transmembrane region" description="Helical" evidence="8">
    <location>
        <begin position="6"/>
        <end position="30"/>
    </location>
</feature>
<feature type="coiled-coil region" evidence="7">
    <location>
        <begin position="250"/>
        <end position="299"/>
    </location>
</feature>
<dbReference type="Gene3D" id="1.10.8.500">
    <property type="entry name" value="HAMP domain in histidine kinase"/>
    <property type="match status" value="1"/>
</dbReference>
<dbReference type="Proteomes" id="UP000679247">
    <property type="component" value="Chromosome"/>
</dbReference>
<dbReference type="InterPro" id="IPR024478">
    <property type="entry name" value="HlyB_4HB_MCP"/>
</dbReference>
<evidence type="ECO:0000313" key="12">
    <source>
        <dbReference type="Proteomes" id="UP000679247"/>
    </source>
</evidence>